<dbReference type="RefSeq" id="WP_011346674.1">
    <property type="nucleotide sequence ID" value="NZ_CP170252.1"/>
</dbReference>
<evidence type="ECO:0000256" key="2">
    <source>
        <dbReference type="ARBA" id="ARBA00022747"/>
    </source>
</evidence>
<comment type="similarity">
    <text evidence="1">Belongs to the type-I restriction system S methylase family.</text>
</comment>
<dbReference type="GO" id="GO:0004519">
    <property type="term" value="F:endonuclease activity"/>
    <property type="evidence" value="ECO:0007669"/>
    <property type="project" value="UniProtKB-KW"/>
</dbReference>
<evidence type="ECO:0000256" key="3">
    <source>
        <dbReference type="ARBA" id="ARBA00023125"/>
    </source>
</evidence>
<keyword evidence="5" id="KW-0378">Hydrolase</keyword>
<dbReference type="EMBL" id="JAAGYV010000017">
    <property type="protein sequence ID" value="NEK72013.1"/>
    <property type="molecule type" value="Genomic_DNA"/>
</dbReference>
<dbReference type="CDD" id="cd16961">
    <property type="entry name" value="RMtype1_S_TRD-CR_like"/>
    <property type="match status" value="1"/>
</dbReference>
<dbReference type="Gene3D" id="3.90.220.20">
    <property type="entry name" value="DNA methylase specificity domains"/>
    <property type="match status" value="2"/>
</dbReference>
<evidence type="ECO:0000256" key="1">
    <source>
        <dbReference type="ARBA" id="ARBA00010923"/>
    </source>
</evidence>
<dbReference type="InterPro" id="IPR044946">
    <property type="entry name" value="Restrct_endonuc_typeI_TRD_sf"/>
</dbReference>
<reference evidence="5" key="1">
    <citation type="submission" date="2019-11" db="EMBL/GenBank/DDBJ databases">
        <title>Genome-resolved metagenomics to study the prevalence of co-infection and intraspecific heterogeneity among plant pathogen metapopulations.</title>
        <authorList>
            <person name="Newberry E."/>
            <person name="Bhandari R."/>
            <person name="Kemble J."/>
            <person name="Sikora E."/>
            <person name="Potnis N."/>
        </authorList>
    </citation>
    <scope>NUCLEOTIDE SEQUENCE</scope>
    <source>
        <strain evidence="5">Xe_Pep_Tuscaloosa_18b</strain>
    </source>
</reference>
<comment type="caution">
    <text evidence="5">The sequence shown here is derived from an EMBL/GenBank/DDBJ whole genome shotgun (WGS) entry which is preliminary data.</text>
</comment>
<dbReference type="Pfam" id="PF01420">
    <property type="entry name" value="Methylase_S"/>
    <property type="match status" value="1"/>
</dbReference>
<feature type="domain" description="Type I restriction modification DNA specificity" evidence="4">
    <location>
        <begin position="43"/>
        <end position="191"/>
    </location>
</feature>
<keyword evidence="3" id="KW-0238">DNA-binding</keyword>
<sequence length="439" mass="49273">MTAPRASVLPQGWTRRRLRFDSRCNPVKSKLDLPDDTEVSFVPMDAVGELGGLRLDQTRELADVYNGYTYFADGDVCIAKITPCFENGKGAIAEGLVNGVAFGTTELHVLRPSATLDTKFLFYLTIARDFRSHGEAEMRGAGGQKRVPEEFLKDWTPSLPRMDVQQRIARFLDDKTARIDALIEKKQELLERLEEKRRALITSAVTGESRLRTQAKNKTQKFGSAWLEAAPSDWKVKRLRFAFESCKNGVWGAEPDDEDSIVCIRAADFDGQSGRLNNGNRTLRTIDNWSFEKVRLNFGDLILEKSGGGDKQLVGRAVLFDGHTPSVCSNFLARCRPRIGFHHRFLNYLMLAIYLGRGTYPHIKQSTGIQNIDTGSYFDMRVAIPEENIQIDISNFLDESVAAIDVIRSCVIRSIEKLNNFRSIVITDAVTGQLPELNG</sequence>
<dbReference type="InterPro" id="IPR051212">
    <property type="entry name" value="Type-I_RE_S_subunit"/>
</dbReference>
<keyword evidence="2" id="KW-0680">Restriction system</keyword>
<evidence type="ECO:0000259" key="4">
    <source>
        <dbReference type="Pfam" id="PF01420"/>
    </source>
</evidence>
<keyword evidence="5" id="KW-0540">Nuclease</keyword>
<gene>
    <name evidence="5" type="ORF">G3W62_04225</name>
</gene>
<dbReference type="GO" id="GO:0003677">
    <property type="term" value="F:DNA binding"/>
    <property type="evidence" value="ECO:0007669"/>
    <property type="project" value="UniProtKB-KW"/>
</dbReference>
<dbReference type="CDD" id="cd17260">
    <property type="entry name" value="RMtype1_S_EcoEI-TRD1-CR1_like"/>
    <property type="match status" value="1"/>
</dbReference>
<dbReference type="InterPro" id="IPR000055">
    <property type="entry name" value="Restrct_endonuc_typeI_TRD"/>
</dbReference>
<name>A0A6B3KH98_XANEU</name>
<dbReference type="PANTHER" id="PTHR43140:SF1">
    <property type="entry name" value="TYPE I RESTRICTION ENZYME ECOKI SPECIFICITY SUBUNIT"/>
    <property type="match status" value="1"/>
</dbReference>
<dbReference type="SUPFAM" id="SSF116734">
    <property type="entry name" value="DNA methylase specificity domain"/>
    <property type="match status" value="2"/>
</dbReference>
<dbReference type="PANTHER" id="PTHR43140">
    <property type="entry name" value="TYPE-1 RESTRICTION ENZYME ECOKI SPECIFICITY PROTEIN"/>
    <property type="match status" value="1"/>
</dbReference>
<protein>
    <submittedName>
        <fullName evidence="5">Restriction endonuclease subunit S</fullName>
    </submittedName>
</protein>
<dbReference type="AlphaFoldDB" id="A0A6B3KH98"/>
<evidence type="ECO:0000313" key="5">
    <source>
        <dbReference type="EMBL" id="NEK72013.1"/>
    </source>
</evidence>
<dbReference type="GO" id="GO:0009307">
    <property type="term" value="P:DNA restriction-modification system"/>
    <property type="evidence" value="ECO:0007669"/>
    <property type="project" value="UniProtKB-KW"/>
</dbReference>
<keyword evidence="5" id="KW-0255">Endonuclease</keyword>
<accession>A0A6B3KH98</accession>
<proteinExistence type="inferred from homology"/>
<dbReference type="OMA" id="FCEETAS"/>
<organism evidence="5">
    <name type="scientific">Xanthomonas euvesicatoria</name>
    <dbReference type="NCBI Taxonomy" id="456327"/>
    <lineage>
        <taxon>Bacteria</taxon>
        <taxon>Pseudomonadati</taxon>
        <taxon>Pseudomonadota</taxon>
        <taxon>Gammaproteobacteria</taxon>
        <taxon>Lysobacterales</taxon>
        <taxon>Lysobacteraceae</taxon>
        <taxon>Xanthomonas</taxon>
    </lineage>
</organism>